<evidence type="ECO:0000256" key="1">
    <source>
        <dbReference type="ARBA" id="ARBA00006854"/>
    </source>
</evidence>
<dbReference type="PANTHER" id="PTHR22100">
    <property type="entry name" value="WINGS APART-LIKE PROTEIN HOMOLOG"/>
    <property type="match status" value="1"/>
</dbReference>
<name>A0A9D4YWJ6_CHLVU</name>
<dbReference type="InterPro" id="IPR039874">
    <property type="entry name" value="WAPL"/>
</dbReference>
<feature type="domain" description="Wings apart-like protein C-terminal" evidence="3">
    <location>
        <begin position="362"/>
        <end position="714"/>
    </location>
</feature>
<proteinExistence type="inferred from homology"/>
<dbReference type="Gene3D" id="1.25.10.10">
    <property type="entry name" value="Leucine-rich Repeat Variant"/>
    <property type="match status" value="1"/>
</dbReference>
<feature type="compositionally biased region" description="Basic residues" evidence="2">
    <location>
        <begin position="1"/>
        <end position="11"/>
    </location>
</feature>
<evidence type="ECO:0000313" key="5">
    <source>
        <dbReference type="Proteomes" id="UP001055712"/>
    </source>
</evidence>
<reference evidence="4" key="2">
    <citation type="submission" date="2020-11" db="EMBL/GenBank/DDBJ databases">
        <authorList>
            <person name="Cecchin M."/>
            <person name="Marcolungo L."/>
            <person name="Rossato M."/>
            <person name="Girolomoni L."/>
            <person name="Cosentino E."/>
            <person name="Cuine S."/>
            <person name="Li-Beisson Y."/>
            <person name="Delledonne M."/>
            <person name="Ballottari M."/>
        </authorList>
    </citation>
    <scope>NUCLEOTIDE SEQUENCE</scope>
    <source>
        <strain evidence="4">211/11P</strain>
        <tissue evidence="4">Whole cell</tissue>
    </source>
</reference>
<dbReference type="InterPro" id="IPR011989">
    <property type="entry name" value="ARM-like"/>
</dbReference>
<dbReference type="AlphaFoldDB" id="A0A9D4YWJ6"/>
<sequence>MSTHTFSRKGRKESLSSPGSVKRQARPKPDQFDSLIAEALKEDCTDPLSPFFFEEGTAAHKGCAKGSPSAKGSQRAAARSAAKPTKASGGANPRGATAAEAQGPAAPSKRSSGKSAATSPSSPPQHGQQQAAAISKAKHRLAVKPAASLLSHRNSGGSAKAQQQQKVALQPGAVDETEAAPTSRPSVRKKAASRAARQPEPGATQAAAAAASAAASKRKGPSAAALAPGPAPTAAAGSQEKFAEQASPAKKMRQQGSGCSGKAADAPIVPAAPAPAEEAAVPAVPLHAPAGTAAVGAGAGAAPEAAPRGDNQPAGHAAAGAAAAAAARAAGSGSSIAGMQVAALTRLLHPAALWEQAAATTVVQAQALGEQQSILDDALWALDGLAAGSAGAARDSLAALAEICAAKRGRLALRSANLASDVLAAAGSLRGVQHDSVQALGLATLLLCFCQADADAGLLGRKEVAAAATQLLQLSASLEVAAKDGPAAAKLLSVLKERPYSQQLPAEERCSPLALALVALAAVLNPHEAAINAEPLKAALREAGALEAAAQVAADHAAALSDASPTIHTVRCLWRLHKSLLVLENACFACPGNEARLLGASVQTGEPPLVATVGLVGWLAQQLSLLARQPFIAGIKKDCLRALLAVLMNLTQNNVAGCEAVVVAGAPEAVARVLAQLVLGGPKMKGVAAGGAELAVWADELSYCLMLLTNLVEHAPPRRQQLRQLLLRDALGGGGGTLRVVPLLCTLMRAVAPLVQPGAAGSAAGTGPGAGAAGTGAPTVAAGTVPGAGMQRRQSLGRGEVTVDCLEHSDEGGHASIAEAYAAILLGFLIQDCSVARAEAAALLGGSLASVAAAVEGCLHFYLTTGAMTKGSEESLRALLASLRQPLEGAAAAAATTAEQEEEEALSPVLG</sequence>
<dbReference type="Proteomes" id="UP001055712">
    <property type="component" value="Unassembled WGS sequence"/>
</dbReference>
<feature type="compositionally biased region" description="Low complexity" evidence="2">
    <location>
        <begin position="69"/>
        <end position="88"/>
    </location>
</feature>
<accession>A0A9D4YWJ6</accession>
<protein>
    <recommendedName>
        <fullName evidence="3">Wings apart-like protein C-terminal domain-containing protein</fullName>
    </recommendedName>
</protein>
<keyword evidence="5" id="KW-1185">Reference proteome</keyword>
<reference evidence="4" key="1">
    <citation type="journal article" date="2019" name="Plant J.">
        <title>Chlorella vulgaris genome assembly and annotation reveals the molecular basis for metabolic acclimation to high light conditions.</title>
        <authorList>
            <person name="Cecchin M."/>
            <person name="Marcolungo L."/>
            <person name="Rossato M."/>
            <person name="Girolomoni L."/>
            <person name="Cosentino E."/>
            <person name="Cuine S."/>
            <person name="Li-Beisson Y."/>
            <person name="Delledonne M."/>
            <person name="Ballottari M."/>
        </authorList>
    </citation>
    <scope>NUCLEOTIDE SEQUENCE</scope>
    <source>
        <strain evidence="4">211/11P</strain>
    </source>
</reference>
<dbReference type="PANTHER" id="PTHR22100:SF13">
    <property type="entry name" value="WINGS APART-LIKE PROTEIN HOMOLOG"/>
    <property type="match status" value="1"/>
</dbReference>
<organism evidence="4 5">
    <name type="scientific">Chlorella vulgaris</name>
    <name type="common">Green alga</name>
    <dbReference type="NCBI Taxonomy" id="3077"/>
    <lineage>
        <taxon>Eukaryota</taxon>
        <taxon>Viridiplantae</taxon>
        <taxon>Chlorophyta</taxon>
        <taxon>core chlorophytes</taxon>
        <taxon>Trebouxiophyceae</taxon>
        <taxon>Chlorellales</taxon>
        <taxon>Chlorellaceae</taxon>
        <taxon>Chlorella clade</taxon>
        <taxon>Chlorella</taxon>
    </lineage>
</organism>
<dbReference type="Pfam" id="PF07814">
    <property type="entry name" value="WAPL"/>
    <property type="match status" value="1"/>
</dbReference>
<gene>
    <name evidence="4" type="ORF">D9Q98_010147</name>
</gene>
<feature type="compositionally biased region" description="Low complexity" evidence="2">
    <location>
        <begin position="203"/>
        <end position="237"/>
    </location>
</feature>
<feature type="region of interest" description="Disordered" evidence="2">
    <location>
        <begin position="1"/>
        <end position="34"/>
    </location>
</feature>
<dbReference type="InterPro" id="IPR022771">
    <property type="entry name" value="WAPL_C"/>
</dbReference>
<comment type="similarity">
    <text evidence="1">Belongs to the WAPL family.</text>
</comment>
<evidence type="ECO:0000259" key="3">
    <source>
        <dbReference type="Pfam" id="PF07814"/>
    </source>
</evidence>
<dbReference type="OrthoDB" id="515210at2759"/>
<evidence type="ECO:0000313" key="4">
    <source>
        <dbReference type="EMBL" id="KAI3429834.1"/>
    </source>
</evidence>
<feature type="compositionally biased region" description="Low complexity" evidence="2">
    <location>
        <begin position="95"/>
        <end position="133"/>
    </location>
</feature>
<dbReference type="EMBL" id="SIDB01000008">
    <property type="protein sequence ID" value="KAI3429834.1"/>
    <property type="molecule type" value="Genomic_DNA"/>
</dbReference>
<feature type="compositionally biased region" description="Low complexity" evidence="2">
    <location>
        <begin position="155"/>
        <end position="166"/>
    </location>
</feature>
<evidence type="ECO:0000256" key="2">
    <source>
        <dbReference type="SAM" id="MobiDB-lite"/>
    </source>
</evidence>
<feature type="region of interest" description="Disordered" evidence="2">
    <location>
        <begin position="60"/>
        <end position="264"/>
    </location>
</feature>
<comment type="caution">
    <text evidence="4">The sequence shown here is derived from an EMBL/GenBank/DDBJ whole genome shotgun (WGS) entry which is preliminary data.</text>
</comment>